<evidence type="ECO:0000313" key="2">
    <source>
        <dbReference type="EMBL" id="MEP0819367.1"/>
    </source>
</evidence>
<dbReference type="RefSeq" id="WP_190440003.1">
    <property type="nucleotide sequence ID" value="NZ_JAMPKM010000014.1"/>
</dbReference>
<dbReference type="EMBL" id="JAMPKM010000014">
    <property type="protein sequence ID" value="MEP0819367.1"/>
    <property type="molecule type" value="Genomic_DNA"/>
</dbReference>
<sequence>MAIAFDSHTRLGQRRLTNQTVNSIRSPFSPLGQAHQLSSSLVKRLWWHTKGYGTVLGVMLLVLGSLMFLNLHWLSRQLLEAPSEDSTAEDAG</sequence>
<keyword evidence="3" id="KW-1185">Reference proteome</keyword>
<protein>
    <submittedName>
        <fullName evidence="2">Uncharacterized protein</fullName>
    </submittedName>
</protein>
<name>A0ABV0JC62_9CYAN</name>
<dbReference type="Proteomes" id="UP001464891">
    <property type="component" value="Unassembled WGS sequence"/>
</dbReference>
<reference evidence="2 3" key="1">
    <citation type="submission" date="2022-04" db="EMBL/GenBank/DDBJ databases">
        <title>Positive selection, recombination, and allopatry shape intraspecific diversity of widespread and dominant cyanobacteria.</title>
        <authorList>
            <person name="Wei J."/>
            <person name="Shu W."/>
            <person name="Hu C."/>
        </authorList>
    </citation>
    <scope>NUCLEOTIDE SEQUENCE [LARGE SCALE GENOMIC DNA]</scope>
    <source>
        <strain evidence="2 3">GB2-A4</strain>
    </source>
</reference>
<accession>A0ABV0JC62</accession>
<evidence type="ECO:0000256" key="1">
    <source>
        <dbReference type="SAM" id="Phobius"/>
    </source>
</evidence>
<keyword evidence="1" id="KW-0812">Transmembrane</keyword>
<gene>
    <name evidence="2" type="ORF">NC998_19900</name>
</gene>
<proteinExistence type="predicted"/>
<feature type="transmembrane region" description="Helical" evidence="1">
    <location>
        <begin position="51"/>
        <end position="69"/>
    </location>
</feature>
<evidence type="ECO:0000313" key="3">
    <source>
        <dbReference type="Proteomes" id="UP001464891"/>
    </source>
</evidence>
<keyword evidence="1" id="KW-1133">Transmembrane helix</keyword>
<comment type="caution">
    <text evidence="2">The sequence shown here is derived from an EMBL/GenBank/DDBJ whole genome shotgun (WGS) entry which is preliminary data.</text>
</comment>
<organism evidence="2 3">
    <name type="scientific">Trichocoleus desertorum GB2-A4</name>
    <dbReference type="NCBI Taxonomy" id="2933944"/>
    <lineage>
        <taxon>Bacteria</taxon>
        <taxon>Bacillati</taxon>
        <taxon>Cyanobacteriota</taxon>
        <taxon>Cyanophyceae</taxon>
        <taxon>Leptolyngbyales</taxon>
        <taxon>Trichocoleusaceae</taxon>
        <taxon>Trichocoleus</taxon>
    </lineage>
</organism>
<keyword evidence="1" id="KW-0472">Membrane</keyword>